<proteinExistence type="predicted"/>
<dbReference type="Gene3D" id="3.80.10.10">
    <property type="entry name" value="Ribonuclease Inhibitor"/>
    <property type="match status" value="1"/>
</dbReference>
<feature type="domain" description="F-box" evidence="3">
    <location>
        <begin position="49"/>
        <end position="102"/>
    </location>
</feature>
<reference evidence="5" key="1">
    <citation type="journal article" date="2018" name="Nat. Plants">
        <title>Whole-genome landscape of Medicago truncatula symbiotic genes.</title>
        <authorList>
            <person name="Pecrix Y."/>
            <person name="Staton S.E."/>
            <person name="Sallet E."/>
            <person name="Lelandais-Briere C."/>
            <person name="Moreau S."/>
            <person name="Carrere S."/>
            <person name="Blein T."/>
            <person name="Jardinaud M.F."/>
            <person name="Latrasse D."/>
            <person name="Zouine M."/>
            <person name="Zahm M."/>
            <person name="Kreplak J."/>
            <person name="Mayjonade B."/>
            <person name="Satge C."/>
            <person name="Perez M."/>
            <person name="Cauet S."/>
            <person name="Marande W."/>
            <person name="Chantry-Darmon C."/>
            <person name="Lopez-Roques C."/>
            <person name="Bouchez O."/>
            <person name="Berard A."/>
            <person name="Debelle F."/>
            <person name="Munos S."/>
            <person name="Bendahmane A."/>
            <person name="Berges H."/>
            <person name="Niebel A."/>
            <person name="Buitink J."/>
            <person name="Frugier F."/>
            <person name="Benhamed M."/>
            <person name="Crespi M."/>
            <person name="Gouzy J."/>
            <person name="Gamas P."/>
        </authorList>
    </citation>
    <scope>NUCLEOTIDE SEQUENCE [LARGE SCALE GENOMIC DNA]</scope>
    <source>
        <strain evidence="5">cv. Jemalong A17</strain>
    </source>
</reference>
<gene>
    <name evidence="4" type="ORF">MtrunA17_Chr4g0049071</name>
</gene>
<dbReference type="SMART" id="SM00256">
    <property type="entry name" value="FBOX"/>
    <property type="match status" value="1"/>
</dbReference>
<dbReference type="InterPro" id="IPR036047">
    <property type="entry name" value="F-box-like_dom_sf"/>
</dbReference>
<dbReference type="Gene3D" id="1.20.1280.50">
    <property type="match status" value="1"/>
</dbReference>
<dbReference type="Pfam" id="PF00646">
    <property type="entry name" value="F-box"/>
    <property type="match status" value="1"/>
</dbReference>
<dbReference type="PANTHER" id="PTHR32212:SF269">
    <property type="entry name" value="F-BOX_RNI_FBD-LIKE DOMAIN PROTEIN"/>
    <property type="match status" value="1"/>
</dbReference>
<accession>A0A396IAG5</accession>
<dbReference type="AlphaFoldDB" id="A0A396IAG5"/>
<feature type="signal peptide" evidence="2">
    <location>
        <begin position="1"/>
        <end position="16"/>
    </location>
</feature>
<dbReference type="PANTHER" id="PTHR32212">
    <property type="entry name" value="CYCLIN-LIKE F-BOX"/>
    <property type="match status" value="1"/>
</dbReference>
<evidence type="ECO:0000313" key="5">
    <source>
        <dbReference type="Proteomes" id="UP000265566"/>
    </source>
</evidence>
<protein>
    <submittedName>
        <fullName evidence="4">Putative F-box domain, leucine-rich repeat domain, L domain-containing protein</fullName>
    </submittedName>
</protein>
<evidence type="ECO:0000256" key="2">
    <source>
        <dbReference type="SAM" id="SignalP"/>
    </source>
</evidence>
<organism evidence="4 5">
    <name type="scientific">Medicago truncatula</name>
    <name type="common">Barrel medic</name>
    <name type="synonym">Medicago tribuloides</name>
    <dbReference type="NCBI Taxonomy" id="3880"/>
    <lineage>
        <taxon>Eukaryota</taxon>
        <taxon>Viridiplantae</taxon>
        <taxon>Streptophyta</taxon>
        <taxon>Embryophyta</taxon>
        <taxon>Tracheophyta</taxon>
        <taxon>Spermatophyta</taxon>
        <taxon>Magnoliopsida</taxon>
        <taxon>eudicotyledons</taxon>
        <taxon>Gunneridae</taxon>
        <taxon>Pentapetalae</taxon>
        <taxon>rosids</taxon>
        <taxon>fabids</taxon>
        <taxon>Fabales</taxon>
        <taxon>Fabaceae</taxon>
        <taxon>Papilionoideae</taxon>
        <taxon>50 kb inversion clade</taxon>
        <taxon>NPAAA clade</taxon>
        <taxon>Hologalegina</taxon>
        <taxon>IRL clade</taxon>
        <taxon>Trifolieae</taxon>
        <taxon>Medicago</taxon>
    </lineage>
</organism>
<comment type="caution">
    <text evidence="4">The sequence shown here is derived from an EMBL/GenBank/DDBJ whole genome shotgun (WGS) entry which is preliminary data.</text>
</comment>
<keyword evidence="2" id="KW-0732">Signal</keyword>
<dbReference type="Proteomes" id="UP000265566">
    <property type="component" value="Chromosome 4"/>
</dbReference>
<dbReference type="SUPFAM" id="SSF52047">
    <property type="entry name" value="RNI-like"/>
    <property type="match status" value="1"/>
</dbReference>
<dbReference type="OMA" id="CLFNCES"/>
<dbReference type="PROSITE" id="PS50181">
    <property type="entry name" value="FBOX"/>
    <property type="match status" value="1"/>
</dbReference>
<feature type="chain" id="PRO_5017472151" evidence="2">
    <location>
        <begin position="17"/>
        <end position="428"/>
    </location>
</feature>
<dbReference type="CDD" id="cd22160">
    <property type="entry name" value="F-box_AtFBL13-like"/>
    <property type="match status" value="1"/>
</dbReference>
<dbReference type="InterPro" id="IPR032675">
    <property type="entry name" value="LRR_dom_sf"/>
</dbReference>
<evidence type="ECO:0000259" key="3">
    <source>
        <dbReference type="PROSITE" id="PS50181"/>
    </source>
</evidence>
<dbReference type="InterPro" id="IPR001810">
    <property type="entry name" value="F-box_dom"/>
</dbReference>
<dbReference type="Gramene" id="rna25181">
    <property type="protein sequence ID" value="RHN62589.1"/>
    <property type="gene ID" value="gene25181"/>
</dbReference>
<dbReference type="InterPro" id="IPR053781">
    <property type="entry name" value="F-box_AtFBL13-like"/>
</dbReference>
<dbReference type="OrthoDB" id="677997at2759"/>
<sequence length="428" mass="48118">MLTTLLFLMVLPIAAAFQFSSPNQSLTTDQEEGTPLSQKEENENNEEYEDRLSDLPNSVILCILSFLNTKDGVRTCVLSRRWKDIWKHIPTLVLDSSRFDTVRQFEIFMSKILTLRDNTIALHSLDFDHIGKMEHQLLQKILDYVYSHKTKLQRLRIFVHNDNGLIMQCVSSCKNLTSLRLSIYPRMSFCVKTILFPKSLNLPALETLDLSNFTFYGGENGYAGPFSGFAKLKSLIIHGCTVMDTQIITISSETLVNFAMLYSSPKIAKIELSTPSLCTFTFYGIPHPKICRSNLSSVKEVKIYARMDTSLEKLPMVLFNWLQELLAVKSLKVSSITLQILSLVPDLLEVKLPSLCNLKLVEIKMQPLSFALSCILKDAMLMKAAAKSPEEAADLRKTFGAGLEPPSIPDGIVDFLLQNSSTAKVNIS</sequence>
<evidence type="ECO:0000256" key="1">
    <source>
        <dbReference type="SAM" id="MobiDB-lite"/>
    </source>
</evidence>
<feature type="region of interest" description="Disordered" evidence="1">
    <location>
        <begin position="24"/>
        <end position="49"/>
    </location>
</feature>
<evidence type="ECO:0000313" key="4">
    <source>
        <dbReference type="EMBL" id="RHN62589.1"/>
    </source>
</evidence>
<name>A0A396IAG5_MEDTR</name>
<dbReference type="SUPFAM" id="SSF81383">
    <property type="entry name" value="F-box domain"/>
    <property type="match status" value="1"/>
</dbReference>
<dbReference type="EMBL" id="PSQE01000004">
    <property type="protein sequence ID" value="RHN62589.1"/>
    <property type="molecule type" value="Genomic_DNA"/>
</dbReference>